<gene>
    <name evidence="1" type="ORF">LCGC14_1188190</name>
</gene>
<evidence type="ECO:0000313" key="1">
    <source>
        <dbReference type="EMBL" id="KKM95447.1"/>
    </source>
</evidence>
<protein>
    <submittedName>
        <fullName evidence="1">Uncharacterized protein</fullName>
    </submittedName>
</protein>
<name>A0A0F9PQM1_9ZZZZ</name>
<reference evidence="1" key="1">
    <citation type="journal article" date="2015" name="Nature">
        <title>Complex archaea that bridge the gap between prokaryotes and eukaryotes.</title>
        <authorList>
            <person name="Spang A."/>
            <person name="Saw J.H."/>
            <person name="Jorgensen S.L."/>
            <person name="Zaremba-Niedzwiedzka K."/>
            <person name="Martijn J."/>
            <person name="Lind A.E."/>
            <person name="van Eijk R."/>
            <person name="Schleper C."/>
            <person name="Guy L."/>
            <person name="Ettema T.J."/>
        </authorList>
    </citation>
    <scope>NUCLEOTIDE SEQUENCE</scope>
</reference>
<comment type="caution">
    <text evidence="1">The sequence shown here is derived from an EMBL/GenBank/DDBJ whole genome shotgun (WGS) entry which is preliminary data.</text>
</comment>
<dbReference type="AlphaFoldDB" id="A0A0F9PQM1"/>
<organism evidence="1">
    <name type="scientific">marine sediment metagenome</name>
    <dbReference type="NCBI Taxonomy" id="412755"/>
    <lineage>
        <taxon>unclassified sequences</taxon>
        <taxon>metagenomes</taxon>
        <taxon>ecological metagenomes</taxon>
    </lineage>
</organism>
<proteinExistence type="predicted"/>
<accession>A0A0F9PQM1</accession>
<dbReference type="EMBL" id="LAZR01006007">
    <property type="protein sequence ID" value="KKM95447.1"/>
    <property type="molecule type" value="Genomic_DNA"/>
</dbReference>
<sequence>MKVTYDKDQRQDAKEKKSGLFTIDIDRRASGGCRITMQGLASEAELSKLDNMIKTLVKPKG</sequence>